<dbReference type="PANTHER" id="PTHR37385:SF2">
    <property type="entry name" value="PROTEIN LPA2"/>
    <property type="match status" value="1"/>
</dbReference>
<dbReference type="EMBL" id="PNBA02000019">
    <property type="protein sequence ID" value="KAG6391907.1"/>
    <property type="molecule type" value="Genomic_DNA"/>
</dbReference>
<evidence type="ECO:0000313" key="4">
    <source>
        <dbReference type="Proteomes" id="UP000298416"/>
    </source>
</evidence>
<dbReference type="Proteomes" id="UP000298416">
    <property type="component" value="Unassembled WGS sequence"/>
</dbReference>
<evidence type="ECO:0000256" key="2">
    <source>
        <dbReference type="SAM" id="Phobius"/>
    </source>
</evidence>
<protein>
    <recommendedName>
        <fullName evidence="5">Protein LOW PSII ACCUMULATION 2, chloroplastic</fullName>
    </recommendedName>
</protein>
<keyword evidence="2" id="KW-0812">Transmembrane</keyword>
<keyword evidence="2" id="KW-1133">Transmembrane helix</keyword>
<dbReference type="GO" id="GO:0009507">
    <property type="term" value="C:chloroplast"/>
    <property type="evidence" value="ECO:0007669"/>
    <property type="project" value="TreeGrafter"/>
</dbReference>
<proteinExistence type="predicted"/>
<accession>A0A8X8Z5F5</accession>
<gene>
    <name evidence="3" type="ORF">SASPL_149671</name>
</gene>
<dbReference type="AlphaFoldDB" id="A0A8X8Z5F5"/>
<reference evidence="3" key="1">
    <citation type="submission" date="2018-01" db="EMBL/GenBank/DDBJ databases">
        <authorList>
            <person name="Mao J.F."/>
        </authorList>
    </citation>
    <scope>NUCLEOTIDE SEQUENCE</scope>
    <source>
        <strain evidence="3">Huo1</strain>
        <tissue evidence="3">Leaf</tissue>
    </source>
</reference>
<name>A0A8X8Z5F5_SALSN</name>
<reference evidence="3" key="2">
    <citation type="submission" date="2020-08" db="EMBL/GenBank/DDBJ databases">
        <title>Plant Genome Project.</title>
        <authorList>
            <person name="Zhang R.-G."/>
        </authorList>
    </citation>
    <scope>NUCLEOTIDE SEQUENCE</scope>
    <source>
        <strain evidence="3">Huo1</strain>
        <tissue evidence="3">Leaf</tissue>
    </source>
</reference>
<feature type="transmembrane region" description="Helical" evidence="2">
    <location>
        <begin position="107"/>
        <end position="136"/>
    </location>
</feature>
<dbReference type="InterPro" id="IPR038789">
    <property type="entry name" value="LPA2-like"/>
</dbReference>
<keyword evidence="2" id="KW-0472">Membrane</keyword>
<organism evidence="3">
    <name type="scientific">Salvia splendens</name>
    <name type="common">Scarlet sage</name>
    <dbReference type="NCBI Taxonomy" id="180675"/>
    <lineage>
        <taxon>Eukaryota</taxon>
        <taxon>Viridiplantae</taxon>
        <taxon>Streptophyta</taxon>
        <taxon>Embryophyta</taxon>
        <taxon>Tracheophyta</taxon>
        <taxon>Spermatophyta</taxon>
        <taxon>Magnoliopsida</taxon>
        <taxon>eudicotyledons</taxon>
        <taxon>Gunneridae</taxon>
        <taxon>Pentapetalae</taxon>
        <taxon>asterids</taxon>
        <taxon>lamiids</taxon>
        <taxon>Lamiales</taxon>
        <taxon>Lamiaceae</taxon>
        <taxon>Nepetoideae</taxon>
        <taxon>Mentheae</taxon>
        <taxon>Salviinae</taxon>
        <taxon>Salvia</taxon>
        <taxon>Salvia subgen. Calosphace</taxon>
        <taxon>core Calosphace</taxon>
    </lineage>
</organism>
<evidence type="ECO:0000313" key="3">
    <source>
        <dbReference type="EMBL" id="KAG6391907.1"/>
    </source>
</evidence>
<feature type="transmembrane region" description="Helical" evidence="2">
    <location>
        <begin position="164"/>
        <end position="185"/>
    </location>
</feature>
<feature type="region of interest" description="Disordered" evidence="1">
    <location>
        <begin position="1"/>
        <end position="78"/>
    </location>
</feature>
<dbReference type="PANTHER" id="PTHR37385">
    <property type="entry name" value="PROTEIN LOW PSII ACCUMULATION 2, CHLOROPLASTIC"/>
    <property type="match status" value="1"/>
</dbReference>
<evidence type="ECO:0008006" key="5">
    <source>
        <dbReference type="Google" id="ProtNLM"/>
    </source>
</evidence>
<sequence>MALILHPSPSSSSSFTTNKPNPLFHAPLRPKFRIKFQLEEETPSTQSTEKPGNPPPGSGFGASAKKKQSKGKRERASIIRREPMEKPRFVSAQEAARVEELSKNESAFLLAWSGLGAIILVQGIALAASGFIFSLIESLLGLLNWIVHASGFLPEAWDGFLVKYLYPSFTPTVFLFVAGTVIYGVSKYLQNEKSESEN</sequence>
<feature type="compositionally biased region" description="Basic residues" evidence="1">
    <location>
        <begin position="64"/>
        <end position="73"/>
    </location>
</feature>
<comment type="caution">
    <text evidence="3">The sequence shown here is derived from an EMBL/GenBank/DDBJ whole genome shotgun (WGS) entry which is preliminary data.</text>
</comment>
<keyword evidence="4" id="KW-1185">Reference proteome</keyword>
<evidence type="ECO:0000256" key="1">
    <source>
        <dbReference type="SAM" id="MobiDB-lite"/>
    </source>
</evidence>